<sequence>MDDQRDALSEPDAAGRRAALLRERIRFHNHRYYVLDAPEIPDSEYDRLFAELQGLEARHPELITPDSPTQRVGAAPLDSFAPIRHRVPMISLDNAMSDAKLVEFHQRVIKRLDAAGETICYVAEPKLDGLAINLRYEQGMLVQAATRGDGATGEEVTANIRTIQSVPLRLRESDWPAVVEVRGEVYMTRAGFERLNREAAARGERLFANPRNAAAGSLRQLDPRITATRPLRFCCYGWGELSHVPETTQFAMLQRLASWGIPISRELRQVAGLDGCRTYFDALQARRERLGYDIDGVVFKVDRLADQVQLGATVRHPNWAIARKFPATEVLTQVAAIEFQVGRTGAVTPVARLRPVPVAGVTVANATLHNFDEILRKDVRVGDTVAVRRAGDVIPEVVAVVLEQRPSGTVPVRLPSHCPVCGADVIRVPGEVVARCSGGLYCPAQRKQAIRHFASRRAMDIEGLGEKLIDQLVDLDLVREPADLYRLNVEQLAGLDRMGGKSAANLIDALARSRSTTFARFIYALGIPDVGEATATALATQFRVLDALQQAREADFVRERGVKGVGRETATILHRFLAEHPALEVAVETPGELATWLAERNLPGLTVARAQRLADAFGRFEALRTADQEDLYWNSTRLVEGIGPIVAAKIAGFFAQEHNREAIARLIAAGIHWPDPGPTERSSASSGETPQPLAGQSVVITGVLSQPRDEIAQWLRAAGAKVTSSVSGQTDYLIAGEAAGSKLAKARTLGVRVLDESALLRLLGRMGDASVSIARQGVDPGAE</sequence>
<feature type="binding site" evidence="14">
    <location>
        <position position="421"/>
    </location>
    <ligand>
        <name>Zn(2+)</name>
        <dbReference type="ChEBI" id="CHEBI:29105"/>
    </ligand>
</feature>
<keyword evidence="7 14" id="KW-0227">DNA damage</keyword>
<keyword evidence="4 14" id="KW-0436">Ligase</keyword>
<evidence type="ECO:0000256" key="2">
    <source>
        <dbReference type="ARBA" id="ARBA00012722"/>
    </source>
</evidence>
<feature type="binding site" evidence="14">
    <location>
        <position position="124"/>
    </location>
    <ligand>
        <name>NAD(+)</name>
        <dbReference type="ChEBI" id="CHEBI:57540"/>
    </ligand>
</feature>
<dbReference type="EC" id="6.5.1.2" evidence="2 14"/>
<comment type="similarity">
    <text evidence="13 14">Belongs to the NAD-dependent DNA ligase family. LigA subfamily.</text>
</comment>
<dbReference type="Gene3D" id="6.20.10.30">
    <property type="match status" value="1"/>
</dbReference>
<dbReference type="InterPro" id="IPR001357">
    <property type="entry name" value="BRCT_dom"/>
</dbReference>
<keyword evidence="14" id="KW-0464">Manganese</keyword>
<evidence type="ECO:0000259" key="17">
    <source>
        <dbReference type="PROSITE" id="PS50172"/>
    </source>
</evidence>
<evidence type="ECO:0000256" key="4">
    <source>
        <dbReference type="ARBA" id="ARBA00022598"/>
    </source>
</evidence>
<dbReference type="SUPFAM" id="SSF56091">
    <property type="entry name" value="DNA ligase/mRNA capping enzyme, catalytic domain"/>
    <property type="match status" value="1"/>
</dbReference>
<dbReference type="FunFam" id="2.40.50.140:FF:000012">
    <property type="entry name" value="DNA ligase"/>
    <property type="match status" value="1"/>
</dbReference>
<evidence type="ECO:0000313" key="18">
    <source>
        <dbReference type="EMBL" id="MBK1643623.1"/>
    </source>
</evidence>
<name>A0A9X1B7V4_9GAMM</name>
<feature type="compositionally biased region" description="Polar residues" evidence="16">
    <location>
        <begin position="680"/>
        <end position="689"/>
    </location>
</feature>
<evidence type="ECO:0000256" key="1">
    <source>
        <dbReference type="ARBA" id="ARBA00004067"/>
    </source>
</evidence>
<keyword evidence="5 14" id="KW-0235">DNA replication</keyword>
<keyword evidence="11 14" id="KW-0234">DNA repair</keyword>
<dbReference type="InterPro" id="IPR012340">
    <property type="entry name" value="NA-bd_OB-fold"/>
</dbReference>
<dbReference type="HAMAP" id="MF_01588">
    <property type="entry name" value="DNA_ligase_A"/>
    <property type="match status" value="1"/>
</dbReference>
<feature type="binding site" evidence="14">
    <location>
        <position position="324"/>
    </location>
    <ligand>
        <name>NAD(+)</name>
        <dbReference type="ChEBI" id="CHEBI:57540"/>
    </ligand>
</feature>
<dbReference type="Pfam" id="PF14520">
    <property type="entry name" value="HHH_5"/>
    <property type="match status" value="1"/>
</dbReference>
<comment type="cofactor">
    <cofactor evidence="14">
        <name>Mg(2+)</name>
        <dbReference type="ChEBI" id="CHEBI:18420"/>
    </cofactor>
    <cofactor evidence="14">
        <name>Mn(2+)</name>
        <dbReference type="ChEBI" id="CHEBI:29035"/>
    </cofactor>
</comment>
<dbReference type="Gene3D" id="3.30.470.30">
    <property type="entry name" value="DNA ligase/mRNA capping enzyme"/>
    <property type="match status" value="1"/>
</dbReference>
<dbReference type="SUPFAM" id="SSF47781">
    <property type="entry name" value="RuvA domain 2-like"/>
    <property type="match status" value="2"/>
</dbReference>
<dbReference type="CDD" id="cd00114">
    <property type="entry name" value="LIGANc"/>
    <property type="match status" value="1"/>
</dbReference>
<dbReference type="InterPro" id="IPR036420">
    <property type="entry name" value="BRCT_dom_sf"/>
</dbReference>
<dbReference type="InterPro" id="IPR001679">
    <property type="entry name" value="DNA_ligase"/>
</dbReference>
<dbReference type="SMART" id="SM00292">
    <property type="entry name" value="BRCT"/>
    <property type="match status" value="1"/>
</dbReference>
<protein>
    <recommendedName>
        <fullName evidence="3 14">DNA ligase</fullName>
        <ecNumber evidence="2 14">6.5.1.2</ecNumber>
    </recommendedName>
    <alternativeName>
        <fullName evidence="14">Polydeoxyribonucleotide synthase [NAD(+)]</fullName>
    </alternativeName>
</protein>
<evidence type="ECO:0000256" key="14">
    <source>
        <dbReference type="HAMAP-Rule" id="MF_01588"/>
    </source>
</evidence>
<dbReference type="SMART" id="SM00278">
    <property type="entry name" value="HhH1"/>
    <property type="match status" value="4"/>
</dbReference>
<dbReference type="FunFam" id="1.10.150.20:FF:000007">
    <property type="entry name" value="DNA ligase"/>
    <property type="match status" value="1"/>
</dbReference>
<dbReference type="GO" id="GO:0006281">
    <property type="term" value="P:DNA repair"/>
    <property type="evidence" value="ECO:0007669"/>
    <property type="project" value="UniProtKB-KW"/>
</dbReference>
<keyword evidence="6 14" id="KW-0479">Metal-binding</keyword>
<dbReference type="InterPro" id="IPR013840">
    <property type="entry name" value="DNAligase_N"/>
</dbReference>
<dbReference type="Pfam" id="PF03119">
    <property type="entry name" value="DNA_ligase_ZBD"/>
    <property type="match status" value="1"/>
</dbReference>
<dbReference type="Pfam" id="PF01653">
    <property type="entry name" value="DNA_ligase_aden"/>
    <property type="match status" value="1"/>
</dbReference>
<dbReference type="Gene3D" id="3.40.50.10190">
    <property type="entry name" value="BRCT domain"/>
    <property type="match status" value="1"/>
</dbReference>
<dbReference type="Gene3D" id="1.10.150.20">
    <property type="entry name" value="5' to 3' exonuclease, C-terminal subdomain"/>
    <property type="match status" value="3"/>
</dbReference>
<dbReference type="PROSITE" id="PS01055">
    <property type="entry name" value="DNA_LIGASE_N1"/>
    <property type="match status" value="1"/>
</dbReference>
<evidence type="ECO:0000256" key="15">
    <source>
        <dbReference type="RuleBase" id="RU000618"/>
    </source>
</evidence>
<dbReference type="PANTHER" id="PTHR23389">
    <property type="entry name" value="CHROMOSOME TRANSMISSION FIDELITY FACTOR 18"/>
    <property type="match status" value="1"/>
</dbReference>
<dbReference type="PROSITE" id="PS50172">
    <property type="entry name" value="BRCT"/>
    <property type="match status" value="1"/>
</dbReference>
<keyword evidence="9 14" id="KW-0460">Magnesium</keyword>
<dbReference type="InterPro" id="IPR041663">
    <property type="entry name" value="DisA/LigA_HHH"/>
</dbReference>
<dbReference type="Gene3D" id="1.10.287.610">
    <property type="entry name" value="Helix hairpin bin"/>
    <property type="match status" value="1"/>
</dbReference>
<dbReference type="SUPFAM" id="SSF50249">
    <property type="entry name" value="Nucleic acid-binding proteins"/>
    <property type="match status" value="1"/>
</dbReference>
<dbReference type="GO" id="GO:0003911">
    <property type="term" value="F:DNA ligase (NAD+) activity"/>
    <property type="evidence" value="ECO:0007669"/>
    <property type="project" value="UniProtKB-UniRule"/>
</dbReference>
<feature type="binding site" evidence="14">
    <location>
        <begin position="42"/>
        <end position="46"/>
    </location>
    <ligand>
        <name>NAD(+)</name>
        <dbReference type="ChEBI" id="CHEBI:57540"/>
    </ligand>
</feature>
<dbReference type="InterPro" id="IPR010994">
    <property type="entry name" value="RuvA_2-like"/>
</dbReference>
<feature type="binding site" evidence="14">
    <location>
        <position position="300"/>
    </location>
    <ligand>
        <name>NAD(+)</name>
        <dbReference type="ChEBI" id="CHEBI:57540"/>
    </ligand>
</feature>
<feature type="binding site" evidence="14">
    <location>
        <begin position="91"/>
        <end position="92"/>
    </location>
    <ligand>
        <name>NAD(+)</name>
        <dbReference type="ChEBI" id="CHEBI:57540"/>
    </ligand>
</feature>
<feature type="active site" description="N6-AMP-lysine intermediate" evidence="14">
    <location>
        <position position="126"/>
    </location>
</feature>
<keyword evidence="19" id="KW-1185">Reference proteome</keyword>
<feature type="binding site" evidence="14">
    <location>
        <position position="184"/>
    </location>
    <ligand>
        <name>NAD(+)</name>
        <dbReference type="ChEBI" id="CHEBI:57540"/>
    </ligand>
</feature>
<dbReference type="InterPro" id="IPR033136">
    <property type="entry name" value="DNA_ligase_CS"/>
</dbReference>
<evidence type="ECO:0000256" key="16">
    <source>
        <dbReference type="SAM" id="MobiDB-lite"/>
    </source>
</evidence>
<dbReference type="GO" id="GO:0046872">
    <property type="term" value="F:metal ion binding"/>
    <property type="evidence" value="ECO:0007669"/>
    <property type="project" value="UniProtKB-KW"/>
</dbReference>
<proteinExistence type="inferred from homology"/>
<reference evidence="18 19" key="1">
    <citation type="journal article" date="2020" name="Microorganisms">
        <title>Osmotic Adaptation and Compatible Solute Biosynthesis of Phototrophic Bacteria as Revealed from Genome Analyses.</title>
        <authorList>
            <person name="Imhoff J.F."/>
            <person name="Rahn T."/>
            <person name="Kunzel S."/>
            <person name="Keller A."/>
            <person name="Neulinger S.C."/>
        </authorList>
    </citation>
    <scope>NUCLEOTIDE SEQUENCE [LARGE SCALE GENOMIC DNA]</scope>
    <source>
        <strain evidence="18 19">DSM 21303</strain>
    </source>
</reference>
<accession>A0A9X1B7V4</accession>
<evidence type="ECO:0000256" key="11">
    <source>
        <dbReference type="ARBA" id="ARBA00023204"/>
    </source>
</evidence>
<dbReference type="Gene3D" id="2.40.50.140">
    <property type="entry name" value="Nucleic acid-binding proteins"/>
    <property type="match status" value="1"/>
</dbReference>
<gene>
    <name evidence="14" type="primary">ligA</name>
    <name evidence="18" type="ORF">CKO25_02905</name>
</gene>
<evidence type="ECO:0000256" key="8">
    <source>
        <dbReference type="ARBA" id="ARBA00022833"/>
    </source>
</evidence>
<evidence type="ECO:0000256" key="3">
    <source>
        <dbReference type="ARBA" id="ARBA00013308"/>
    </source>
</evidence>
<evidence type="ECO:0000256" key="9">
    <source>
        <dbReference type="ARBA" id="ARBA00022842"/>
    </source>
</evidence>
<evidence type="ECO:0000256" key="10">
    <source>
        <dbReference type="ARBA" id="ARBA00023027"/>
    </source>
</evidence>
<evidence type="ECO:0000313" key="19">
    <source>
        <dbReference type="Proteomes" id="UP001138802"/>
    </source>
</evidence>
<feature type="binding site" evidence="14">
    <location>
        <position position="418"/>
    </location>
    <ligand>
        <name>Zn(2+)</name>
        <dbReference type="ChEBI" id="CHEBI:29105"/>
    </ligand>
</feature>
<dbReference type="CDD" id="cd17748">
    <property type="entry name" value="BRCT_DNA_ligase_like"/>
    <property type="match status" value="1"/>
</dbReference>
<comment type="caution">
    <text evidence="14">Lacks conserved residue(s) required for the propagation of feature annotation.</text>
</comment>
<feature type="domain" description="BRCT" evidence="17">
    <location>
        <begin position="688"/>
        <end position="763"/>
    </location>
</feature>
<feature type="binding site" evidence="14">
    <location>
        <position position="442"/>
    </location>
    <ligand>
        <name>Zn(2+)</name>
        <dbReference type="ChEBI" id="CHEBI:29105"/>
    </ligand>
</feature>
<dbReference type="Pfam" id="PF12826">
    <property type="entry name" value="HHH_2"/>
    <property type="match status" value="2"/>
</dbReference>
<dbReference type="EMBL" id="NRSD01000002">
    <property type="protein sequence ID" value="MBK1643623.1"/>
    <property type="molecule type" value="Genomic_DNA"/>
</dbReference>
<comment type="catalytic activity">
    <reaction evidence="12 14 15">
        <text>NAD(+) + (deoxyribonucleotide)n-3'-hydroxyl + 5'-phospho-(deoxyribonucleotide)m = (deoxyribonucleotide)n+m + AMP + beta-nicotinamide D-nucleotide.</text>
        <dbReference type="EC" id="6.5.1.2"/>
    </reaction>
</comment>
<dbReference type="Pfam" id="PF00533">
    <property type="entry name" value="BRCT"/>
    <property type="match status" value="1"/>
</dbReference>
<dbReference type="PROSITE" id="PS01056">
    <property type="entry name" value="DNA_LIGASE_N2"/>
    <property type="match status" value="1"/>
</dbReference>
<feature type="region of interest" description="Disordered" evidence="16">
    <location>
        <begin position="674"/>
        <end position="693"/>
    </location>
</feature>
<dbReference type="NCBIfam" id="NF005932">
    <property type="entry name" value="PRK07956.1"/>
    <property type="match status" value="1"/>
</dbReference>
<dbReference type="FunFam" id="1.10.287.610:FF:000002">
    <property type="entry name" value="DNA ligase"/>
    <property type="match status" value="1"/>
</dbReference>
<dbReference type="InterPro" id="IPR004149">
    <property type="entry name" value="Znf_DNAligase_C4"/>
</dbReference>
<dbReference type="FunFam" id="3.30.470.30:FF:000001">
    <property type="entry name" value="DNA ligase"/>
    <property type="match status" value="1"/>
</dbReference>
<evidence type="ECO:0000256" key="12">
    <source>
        <dbReference type="ARBA" id="ARBA00034005"/>
    </source>
</evidence>
<dbReference type="SUPFAM" id="SSF52113">
    <property type="entry name" value="BRCT domain"/>
    <property type="match status" value="1"/>
</dbReference>
<dbReference type="Pfam" id="PF03120">
    <property type="entry name" value="OB_DNA_ligase"/>
    <property type="match status" value="1"/>
</dbReference>
<dbReference type="Proteomes" id="UP001138802">
    <property type="component" value="Unassembled WGS sequence"/>
</dbReference>
<evidence type="ECO:0000256" key="5">
    <source>
        <dbReference type="ARBA" id="ARBA00022705"/>
    </source>
</evidence>
<dbReference type="AlphaFoldDB" id="A0A9X1B7V4"/>
<comment type="function">
    <text evidence="1 14">DNA ligase that catalyzes the formation of phosphodiester linkages between 5'-phosphoryl and 3'-hydroxyl groups in double-stranded DNA using NAD as a coenzyme and as the energy source for the reaction. It is essential for DNA replication and repair of damaged DNA.</text>
</comment>
<comment type="caution">
    <text evidence="18">The sequence shown here is derived from an EMBL/GenBank/DDBJ whole genome shotgun (WGS) entry which is preliminary data.</text>
</comment>
<dbReference type="InterPro" id="IPR004150">
    <property type="entry name" value="NAD_DNA_ligase_OB"/>
</dbReference>
<dbReference type="GO" id="GO:0006260">
    <property type="term" value="P:DNA replication"/>
    <property type="evidence" value="ECO:0007669"/>
    <property type="project" value="UniProtKB-KW"/>
</dbReference>
<dbReference type="InterPro" id="IPR018239">
    <property type="entry name" value="DNA_ligase_AS"/>
</dbReference>
<evidence type="ECO:0000256" key="13">
    <source>
        <dbReference type="ARBA" id="ARBA00060881"/>
    </source>
</evidence>
<dbReference type="NCBIfam" id="TIGR00575">
    <property type="entry name" value="dnlj"/>
    <property type="match status" value="1"/>
</dbReference>
<evidence type="ECO:0000256" key="6">
    <source>
        <dbReference type="ARBA" id="ARBA00022723"/>
    </source>
</evidence>
<dbReference type="InterPro" id="IPR003583">
    <property type="entry name" value="Hlx-hairpin-Hlx_DNA-bd_motif"/>
</dbReference>
<keyword evidence="8 14" id="KW-0862">Zinc</keyword>
<dbReference type="InterPro" id="IPR013839">
    <property type="entry name" value="DNAligase_adenylation"/>
</dbReference>
<evidence type="ECO:0000256" key="7">
    <source>
        <dbReference type="ARBA" id="ARBA00022763"/>
    </source>
</evidence>
<dbReference type="GO" id="GO:0003677">
    <property type="term" value="F:DNA binding"/>
    <property type="evidence" value="ECO:0007669"/>
    <property type="project" value="InterPro"/>
</dbReference>
<keyword evidence="10 14" id="KW-0520">NAD</keyword>
<organism evidence="18 19">
    <name type="scientific">Thiocapsa imhoffii</name>
    <dbReference type="NCBI Taxonomy" id="382777"/>
    <lineage>
        <taxon>Bacteria</taxon>
        <taxon>Pseudomonadati</taxon>
        <taxon>Pseudomonadota</taxon>
        <taxon>Gammaproteobacteria</taxon>
        <taxon>Chromatiales</taxon>
        <taxon>Chromatiaceae</taxon>
        <taxon>Thiocapsa</taxon>
    </lineage>
</organism>
<dbReference type="GO" id="GO:0005829">
    <property type="term" value="C:cytosol"/>
    <property type="evidence" value="ECO:0007669"/>
    <property type="project" value="TreeGrafter"/>
</dbReference>
<feature type="binding site" evidence="14">
    <location>
        <position position="147"/>
    </location>
    <ligand>
        <name>NAD(+)</name>
        <dbReference type="ChEBI" id="CHEBI:57540"/>
    </ligand>
</feature>
<dbReference type="PANTHER" id="PTHR23389:SF9">
    <property type="entry name" value="DNA LIGASE"/>
    <property type="match status" value="1"/>
</dbReference>
<dbReference type="SMART" id="SM00532">
    <property type="entry name" value="LIGANc"/>
    <property type="match status" value="1"/>
</dbReference>
<dbReference type="PIRSF" id="PIRSF001604">
    <property type="entry name" value="LigA"/>
    <property type="match status" value="1"/>
</dbReference>